<dbReference type="RefSeq" id="WP_280320791.1">
    <property type="nucleotide sequence ID" value="NZ_CP118605.1"/>
</dbReference>
<name>A0ABY8NFY5_9GAMM</name>
<organism evidence="1 2">
    <name type="scientific">Microbulbifer bruguierae</name>
    <dbReference type="NCBI Taxonomy" id="3029061"/>
    <lineage>
        <taxon>Bacteria</taxon>
        <taxon>Pseudomonadati</taxon>
        <taxon>Pseudomonadota</taxon>
        <taxon>Gammaproteobacteria</taxon>
        <taxon>Cellvibrionales</taxon>
        <taxon>Microbulbiferaceae</taxon>
        <taxon>Microbulbifer</taxon>
    </lineage>
</organism>
<evidence type="ECO:0000313" key="1">
    <source>
        <dbReference type="EMBL" id="WGL16972.1"/>
    </source>
</evidence>
<dbReference type="SUPFAM" id="SSF103642">
    <property type="entry name" value="Sec-C motif"/>
    <property type="match status" value="1"/>
</dbReference>
<proteinExistence type="predicted"/>
<accession>A0ABY8NFY5</accession>
<dbReference type="Pfam" id="PF02810">
    <property type="entry name" value="SEC-C"/>
    <property type="match status" value="1"/>
</dbReference>
<dbReference type="EMBL" id="CP118605">
    <property type="protein sequence ID" value="WGL16972.1"/>
    <property type="molecule type" value="Genomic_DNA"/>
</dbReference>
<keyword evidence="2" id="KW-1185">Reference proteome</keyword>
<evidence type="ECO:0000313" key="2">
    <source>
        <dbReference type="Proteomes" id="UP001236500"/>
    </source>
</evidence>
<gene>
    <name evidence="1" type="ORF">PVT68_01415</name>
</gene>
<sequence length="393" mass="45417">MDDISKQISEMIKGFNDESKMRFAHAILTAAQTKPDEPCWCKSGKSFKDCHLDRESKRKVSEGELRKNLSRIFDSKKFCCASFDRKNCDLPIKGAHTVQRGRVLSSFCKDGHVGTFYRNTNGFENVRDIKSGVKKQASIFYGFCSYHDTELFKNIENIEFSISYENCWASSYRAVCHELYQKNAAKEAVEWQINNIDMGYRLSDQIILQEELWFLKRDIYKGFGDIDSIKEKYEDLYKKSNFDFLKSYVIELDAPISVAVCASISPYYKVDGTKFQNLGDPSYKFQHFSLSTVTINGNAAYIISYLEEHSVIGGYLLDVFSRDTKFIKDWLFKSIFAYAENVYFDLDWWDLLDKKAKETIYNLAMTENYTKPFEIDGEVSKDVSGSISSVTHI</sequence>
<reference evidence="1 2" key="1">
    <citation type="submission" date="2023-02" db="EMBL/GenBank/DDBJ databases">
        <title>Description and genomic characterization of Microbulbifer bruguierae sp. nov., isolated from the sediment of mangrove plant Bruguiera sexangula.</title>
        <authorList>
            <person name="Long M."/>
        </authorList>
    </citation>
    <scope>NUCLEOTIDE SEQUENCE [LARGE SCALE GENOMIC DNA]</scope>
    <source>
        <strain evidence="1 2">H12</strain>
    </source>
</reference>
<dbReference type="Proteomes" id="UP001236500">
    <property type="component" value="Chromosome"/>
</dbReference>
<dbReference type="InterPro" id="IPR004027">
    <property type="entry name" value="SEC_C_motif"/>
</dbReference>
<protein>
    <submittedName>
        <fullName evidence="1">SEC-C metal-binding domain-containing protein</fullName>
    </submittedName>
</protein>